<evidence type="ECO:0000313" key="2">
    <source>
        <dbReference type="EMBL" id="KAE9316653.1"/>
    </source>
</evidence>
<evidence type="ECO:0008006" key="5">
    <source>
        <dbReference type="Google" id="ProtNLM"/>
    </source>
</evidence>
<dbReference type="Proteomes" id="UP000437068">
    <property type="component" value="Unassembled WGS sequence"/>
</dbReference>
<proteinExistence type="predicted"/>
<evidence type="ECO:0000313" key="4">
    <source>
        <dbReference type="Proteomes" id="UP000476176"/>
    </source>
</evidence>
<evidence type="ECO:0000313" key="1">
    <source>
        <dbReference type="EMBL" id="KAE9238341.1"/>
    </source>
</evidence>
<name>A0A6A4E3Z7_9STRA</name>
<reference evidence="2 3" key="1">
    <citation type="submission" date="2018-08" db="EMBL/GenBank/DDBJ databases">
        <title>Genomic investigation of the strawberry pathogen Phytophthora fragariae indicates pathogenicity is determined by transcriptional variation in three key races.</title>
        <authorList>
            <person name="Adams T.M."/>
            <person name="Armitage A.D."/>
            <person name="Sobczyk M.K."/>
            <person name="Bates H.J."/>
            <person name="Dunwell J.M."/>
            <person name="Nellist C.F."/>
            <person name="Harrison R.J."/>
        </authorList>
    </citation>
    <scope>NUCLEOTIDE SEQUENCE [LARGE SCALE GENOMIC DNA]</scope>
    <source>
        <strain evidence="2 3">A4</strain>
        <strain evidence="1 4">BC-23</strain>
    </source>
</reference>
<dbReference type="EMBL" id="QXGE01000303">
    <property type="protein sequence ID" value="KAE9316653.1"/>
    <property type="molecule type" value="Genomic_DNA"/>
</dbReference>
<sequence>MKSDNKELADTFNLHRLAHMGFRKWKAFTELRKLFQRQTALKAQLVHRRKLRVIATLRALCAESDHKRSLAKRACSHWQLCHQQKYWGRVMQWFDVAKYRKVQRTQADAFARLHLLSRYISALQLHINHTKQLKVKVEAFRCRYFRSVADECFYQWKAFTAFKQKLRVLRQKTRQSQRRHRLQQWRRITVEQARRRAGMQLIAAKRRRRELVAWFNHWESVCTDQWINKELVAHHRRHAHKQRLLRSAVAAFKTQLAVRRQRHKYKSFFLQHHKTFLVQTLQRWRHAIDHQKATSTCDV</sequence>
<accession>A0A6A4E3Z7</accession>
<protein>
    <recommendedName>
        <fullName evidence="5">Sfi1 spindle body domain-containing protein</fullName>
    </recommendedName>
</protein>
<dbReference type="Proteomes" id="UP000476176">
    <property type="component" value="Unassembled WGS sequence"/>
</dbReference>
<evidence type="ECO:0000313" key="3">
    <source>
        <dbReference type="Proteomes" id="UP000437068"/>
    </source>
</evidence>
<gene>
    <name evidence="2" type="ORF">PF001_g7223</name>
    <name evidence="1" type="ORF">PF004_g8344</name>
</gene>
<organism evidence="2 3">
    <name type="scientific">Phytophthora fragariae</name>
    <dbReference type="NCBI Taxonomy" id="53985"/>
    <lineage>
        <taxon>Eukaryota</taxon>
        <taxon>Sar</taxon>
        <taxon>Stramenopiles</taxon>
        <taxon>Oomycota</taxon>
        <taxon>Peronosporomycetes</taxon>
        <taxon>Peronosporales</taxon>
        <taxon>Peronosporaceae</taxon>
        <taxon>Phytophthora</taxon>
    </lineage>
</organism>
<comment type="caution">
    <text evidence="2">The sequence shown here is derived from an EMBL/GenBank/DDBJ whole genome shotgun (WGS) entry which is preliminary data.</text>
</comment>
<dbReference type="AlphaFoldDB" id="A0A6A4E3Z7"/>
<dbReference type="EMBL" id="QXGC01000386">
    <property type="protein sequence ID" value="KAE9238341.1"/>
    <property type="molecule type" value="Genomic_DNA"/>
</dbReference>